<evidence type="ECO:0000313" key="3">
    <source>
        <dbReference type="Proteomes" id="UP001604336"/>
    </source>
</evidence>
<dbReference type="InterPro" id="IPR014710">
    <property type="entry name" value="RmlC-like_jellyroll"/>
</dbReference>
<proteinExistence type="predicted"/>
<gene>
    <name evidence="2" type="ORF">Adt_17444</name>
</gene>
<feature type="domain" description="Cupin type-1" evidence="1">
    <location>
        <begin position="201"/>
        <end position="329"/>
    </location>
</feature>
<keyword evidence="3" id="KW-1185">Reference proteome</keyword>
<dbReference type="InterPro" id="IPR050253">
    <property type="entry name" value="Seed_Storage-Functional"/>
</dbReference>
<protein>
    <submittedName>
        <fullName evidence="2">RmlC-like cupins superfamily protein</fullName>
    </submittedName>
</protein>
<dbReference type="Proteomes" id="UP001604336">
    <property type="component" value="Unassembled WGS sequence"/>
</dbReference>
<dbReference type="Gene3D" id="2.60.120.10">
    <property type="entry name" value="Jelly Rolls"/>
    <property type="match status" value="2"/>
</dbReference>
<sequence length="335" mass="36244">MEMNLVPQMAQVFMKEEGGEYYTWPSSEFSVLSEAKLGAGKLVLRPRGFAQPHYADSSKIGYVVQGSCTVGLISGNDSEETVLKINEGDAIAVPLGVISWWFNGGDSDLIIVFLGETSQAYTPGIFSYFFLTGAMGVLTGFSPEFVSKVYGITEKESKALQISQTAKLISKLDDGIKLPEPSIRISQKFAFNLDHNDCSSFNFNAAENSPFELSANLVKLDAGSVFGPVFTKDSSFQMIYVIRGSGRIQIIGGNGILALDSEMEAGQLFVVPKFFVAVQIADAQGMECFSVVTSSKPRFGRLTGNASVWETLPSSVVQASLNVTPQLVKLLKSEN</sequence>
<dbReference type="EMBL" id="JBFOLK010000005">
    <property type="protein sequence ID" value="KAL2511844.1"/>
    <property type="molecule type" value="Genomic_DNA"/>
</dbReference>
<dbReference type="SMART" id="SM00835">
    <property type="entry name" value="Cupin_1"/>
    <property type="match status" value="2"/>
</dbReference>
<dbReference type="PANTHER" id="PTHR31189">
    <property type="entry name" value="OS03G0336100 PROTEIN-RELATED"/>
    <property type="match status" value="1"/>
</dbReference>
<evidence type="ECO:0000313" key="2">
    <source>
        <dbReference type="EMBL" id="KAL2511844.1"/>
    </source>
</evidence>
<evidence type="ECO:0000259" key="1">
    <source>
        <dbReference type="SMART" id="SM00835"/>
    </source>
</evidence>
<reference evidence="3" key="1">
    <citation type="submission" date="2024-07" db="EMBL/GenBank/DDBJ databases">
        <title>Two chromosome-level genome assemblies of Korean endemic species Abeliophyllum distichum and Forsythia ovata (Oleaceae).</title>
        <authorList>
            <person name="Jang H."/>
        </authorList>
    </citation>
    <scope>NUCLEOTIDE SEQUENCE [LARGE SCALE GENOMIC DNA]</scope>
</reference>
<name>A0ABD1TGG8_9LAMI</name>
<dbReference type="PANTHER" id="PTHR31189:SF45">
    <property type="entry name" value="OS09G0552500 PROTEIN"/>
    <property type="match status" value="1"/>
</dbReference>
<accession>A0ABD1TGG8</accession>
<organism evidence="2 3">
    <name type="scientific">Abeliophyllum distichum</name>
    <dbReference type="NCBI Taxonomy" id="126358"/>
    <lineage>
        <taxon>Eukaryota</taxon>
        <taxon>Viridiplantae</taxon>
        <taxon>Streptophyta</taxon>
        <taxon>Embryophyta</taxon>
        <taxon>Tracheophyta</taxon>
        <taxon>Spermatophyta</taxon>
        <taxon>Magnoliopsida</taxon>
        <taxon>eudicotyledons</taxon>
        <taxon>Gunneridae</taxon>
        <taxon>Pentapetalae</taxon>
        <taxon>asterids</taxon>
        <taxon>lamiids</taxon>
        <taxon>Lamiales</taxon>
        <taxon>Oleaceae</taxon>
        <taxon>Forsythieae</taxon>
        <taxon>Abeliophyllum</taxon>
    </lineage>
</organism>
<dbReference type="InterPro" id="IPR006045">
    <property type="entry name" value="Cupin_1"/>
</dbReference>
<dbReference type="Pfam" id="PF00190">
    <property type="entry name" value="Cupin_1"/>
    <property type="match status" value="2"/>
</dbReference>
<dbReference type="AlphaFoldDB" id="A0ABD1TGG8"/>
<dbReference type="CDD" id="cd02242">
    <property type="entry name" value="cupin_11S_legumin_N"/>
    <property type="match status" value="1"/>
</dbReference>
<dbReference type="SUPFAM" id="SSF51182">
    <property type="entry name" value="RmlC-like cupins"/>
    <property type="match status" value="1"/>
</dbReference>
<dbReference type="InterPro" id="IPR011051">
    <property type="entry name" value="RmlC_Cupin_sf"/>
</dbReference>
<feature type="domain" description="Cupin type-1" evidence="1">
    <location>
        <begin position="3"/>
        <end position="158"/>
    </location>
</feature>
<comment type="caution">
    <text evidence="2">The sequence shown here is derived from an EMBL/GenBank/DDBJ whole genome shotgun (WGS) entry which is preliminary data.</text>
</comment>